<dbReference type="InterPro" id="IPR039289">
    <property type="entry name" value="CHCHD4"/>
</dbReference>
<dbReference type="Proteomes" id="UP000769528">
    <property type="component" value="Unassembled WGS sequence"/>
</dbReference>
<keyword evidence="7" id="KW-0999">Mitochondrion inner membrane</keyword>
<dbReference type="OrthoDB" id="7481291at2759"/>
<keyword evidence="8" id="KW-0653">Protein transport</keyword>
<dbReference type="GO" id="GO:0005743">
    <property type="term" value="C:mitochondrial inner membrane"/>
    <property type="evidence" value="ECO:0007669"/>
    <property type="project" value="UniProtKB-SubCell"/>
</dbReference>
<keyword evidence="10" id="KW-0735">Signal-anchor</keyword>
<dbReference type="GO" id="GO:0045041">
    <property type="term" value="P:protein import into mitochondrial intermembrane space"/>
    <property type="evidence" value="ECO:0007669"/>
    <property type="project" value="InterPro"/>
</dbReference>
<evidence type="ECO:0000256" key="8">
    <source>
        <dbReference type="ARBA" id="ARBA00022927"/>
    </source>
</evidence>
<evidence type="ECO:0000256" key="17">
    <source>
        <dbReference type="ARBA" id="ARBA00023284"/>
    </source>
</evidence>
<evidence type="ECO:0000313" key="21">
    <source>
        <dbReference type="Proteomes" id="UP000769528"/>
    </source>
</evidence>
<comment type="subcellular location">
    <subcellularLocation>
        <location evidence="3">Mitochondrion inner membrane</location>
        <topology evidence="3">Single-pass type II membrane protein</topology>
        <orientation evidence="3">Intermembrane side</orientation>
    </subcellularLocation>
</comment>
<evidence type="ECO:0000256" key="12">
    <source>
        <dbReference type="ARBA" id="ARBA00023002"/>
    </source>
</evidence>
<accession>A0A9P8PGZ8</accession>
<keyword evidence="11" id="KW-1133">Transmembrane helix</keyword>
<evidence type="ECO:0000256" key="16">
    <source>
        <dbReference type="ARBA" id="ARBA00023157"/>
    </source>
</evidence>
<reference evidence="20" key="1">
    <citation type="journal article" date="2021" name="Open Biol.">
        <title>Shared evolutionary footprints suggest mitochondrial oxidative damage underlies multiple complex I losses in fungi.</title>
        <authorList>
            <person name="Schikora-Tamarit M.A."/>
            <person name="Marcet-Houben M."/>
            <person name="Nosek J."/>
            <person name="Gabaldon T."/>
        </authorList>
    </citation>
    <scope>NUCLEOTIDE SEQUENCE</scope>
    <source>
        <strain evidence="20">CBS6341</strain>
    </source>
</reference>
<dbReference type="GO" id="GO:0015035">
    <property type="term" value="F:protein-disulfide reductase activity"/>
    <property type="evidence" value="ECO:0007669"/>
    <property type="project" value="InterPro"/>
</dbReference>
<feature type="region of interest" description="Disordered" evidence="19">
    <location>
        <begin position="176"/>
        <end position="201"/>
    </location>
</feature>
<dbReference type="EMBL" id="JAEUBF010001283">
    <property type="protein sequence ID" value="KAH3671229.1"/>
    <property type="molecule type" value="Genomic_DNA"/>
</dbReference>
<evidence type="ECO:0000256" key="18">
    <source>
        <dbReference type="ARBA" id="ARBA00033150"/>
    </source>
</evidence>
<evidence type="ECO:0000313" key="20">
    <source>
        <dbReference type="EMBL" id="KAH3671229.1"/>
    </source>
</evidence>
<dbReference type="Gene3D" id="1.10.287.2900">
    <property type="match status" value="1"/>
</dbReference>
<dbReference type="PANTHER" id="PTHR21622:SF0">
    <property type="entry name" value="COILED-COIL-HELIX-COILED-COIL-HELIX DOMAIN CONTAINING 4"/>
    <property type="match status" value="1"/>
</dbReference>
<evidence type="ECO:0000256" key="13">
    <source>
        <dbReference type="ARBA" id="ARBA00023010"/>
    </source>
</evidence>
<proteinExistence type="predicted"/>
<dbReference type="PROSITE" id="PS51808">
    <property type="entry name" value="CHCH"/>
    <property type="match status" value="1"/>
</dbReference>
<evidence type="ECO:0000256" key="6">
    <source>
        <dbReference type="ARBA" id="ARBA00022692"/>
    </source>
</evidence>
<dbReference type="GO" id="GO:0005758">
    <property type="term" value="C:mitochondrial intermembrane space"/>
    <property type="evidence" value="ECO:0007669"/>
    <property type="project" value="TreeGrafter"/>
</dbReference>
<keyword evidence="14" id="KW-0496">Mitochondrion</keyword>
<feature type="compositionally biased region" description="Polar residues" evidence="19">
    <location>
        <begin position="185"/>
        <end position="201"/>
    </location>
</feature>
<evidence type="ECO:0000256" key="9">
    <source>
        <dbReference type="ARBA" id="ARBA00022946"/>
    </source>
</evidence>
<evidence type="ECO:0000256" key="4">
    <source>
        <dbReference type="ARBA" id="ARBA00013714"/>
    </source>
</evidence>
<feature type="compositionally biased region" description="Low complexity" evidence="19">
    <location>
        <begin position="80"/>
        <end position="91"/>
    </location>
</feature>
<organism evidence="20 21">
    <name type="scientific">Wickerhamomyces mucosus</name>
    <dbReference type="NCBI Taxonomy" id="1378264"/>
    <lineage>
        <taxon>Eukaryota</taxon>
        <taxon>Fungi</taxon>
        <taxon>Dikarya</taxon>
        <taxon>Ascomycota</taxon>
        <taxon>Saccharomycotina</taxon>
        <taxon>Saccharomycetes</taxon>
        <taxon>Phaffomycetales</taxon>
        <taxon>Wickerhamomycetaceae</taxon>
        <taxon>Wickerhamomyces</taxon>
    </lineage>
</organism>
<comment type="caution">
    <text evidence="20">The sequence shown here is derived from an EMBL/GenBank/DDBJ whole genome shotgun (WGS) entry which is preliminary data.</text>
</comment>
<dbReference type="AlphaFoldDB" id="A0A9P8PGZ8"/>
<dbReference type="PANTHER" id="PTHR21622">
    <property type="entry name" value="COILED-COIL-HELIX-COILED-COIL-HELIX DOMAIN CONTAINING 4"/>
    <property type="match status" value="1"/>
</dbReference>
<evidence type="ECO:0000256" key="7">
    <source>
        <dbReference type="ARBA" id="ARBA00022792"/>
    </source>
</evidence>
<keyword evidence="12" id="KW-0560">Oxidoreductase</keyword>
<reference evidence="20" key="2">
    <citation type="submission" date="2021-01" db="EMBL/GenBank/DDBJ databases">
        <authorList>
            <person name="Schikora-Tamarit M.A."/>
        </authorList>
    </citation>
    <scope>NUCLEOTIDE SEQUENCE</scope>
    <source>
        <strain evidence="20">CBS6341</strain>
    </source>
</reference>
<sequence length="229" mass="25071">MQRSIISNILRSSRTRFVQNSKRSFASNVRTQSSTNSSKWIFSTSVISIALASYCLSSPLSLDADKSKSTSADTKSTENSSVPVSQEQPQSTTGEVGEEESKPQAAYDPETGEINWDCPCLGGMAHGPCGEEFKEAFSCFVYSEAEPKGFDCIEKFKNMQNCFRKYPEIYSEEIRDDEGPVDTLEPNNTDGSTLSNDVATSETPSSVVEEVLEIPTGDVTPPITQIVEK</sequence>
<evidence type="ECO:0000256" key="2">
    <source>
        <dbReference type="ARBA" id="ARBA00001973"/>
    </source>
</evidence>
<evidence type="ECO:0000256" key="19">
    <source>
        <dbReference type="SAM" id="MobiDB-lite"/>
    </source>
</evidence>
<keyword evidence="5" id="KW-0813">Transport</keyword>
<evidence type="ECO:0000256" key="3">
    <source>
        <dbReference type="ARBA" id="ARBA00004164"/>
    </source>
</evidence>
<keyword evidence="17" id="KW-0676">Redox-active center</keyword>
<evidence type="ECO:0000256" key="1">
    <source>
        <dbReference type="ARBA" id="ARBA00001947"/>
    </source>
</evidence>
<evidence type="ECO:0000256" key="14">
    <source>
        <dbReference type="ARBA" id="ARBA00023128"/>
    </source>
</evidence>
<protein>
    <recommendedName>
        <fullName evidence="4">Mitochondrial intermembrane space import and assembly protein 40</fullName>
    </recommendedName>
    <alternativeName>
        <fullName evidence="18">Mitochondrial import inner membrane translocase TIM40</fullName>
    </alternativeName>
</protein>
<keyword evidence="9" id="KW-0809">Transit peptide</keyword>
<keyword evidence="16" id="KW-1015">Disulfide bond</keyword>
<keyword evidence="21" id="KW-1185">Reference proteome</keyword>
<name>A0A9P8PGZ8_9ASCO</name>
<evidence type="ECO:0000256" key="15">
    <source>
        <dbReference type="ARBA" id="ARBA00023136"/>
    </source>
</evidence>
<evidence type="ECO:0000256" key="11">
    <source>
        <dbReference type="ARBA" id="ARBA00022989"/>
    </source>
</evidence>
<feature type="region of interest" description="Disordered" evidence="19">
    <location>
        <begin position="66"/>
        <end position="110"/>
    </location>
</feature>
<keyword evidence="15" id="KW-0472">Membrane</keyword>
<comment type="cofactor">
    <cofactor evidence="2">
        <name>Cu(2+)</name>
        <dbReference type="ChEBI" id="CHEBI:29036"/>
    </cofactor>
</comment>
<keyword evidence="6" id="KW-0812">Transmembrane</keyword>
<dbReference type="FunFam" id="1.10.287.2900:FF:000002">
    <property type="entry name" value="Mitochondrial intermembrane space import and assembly protein"/>
    <property type="match status" value="1"/>
</dbReference>
<keyword evidence="13" id="KW-0811">Translocation</keyword>
<comment type="cofactor">
    <cofactor evidence="1">
        <name>Zn(2+)</name>
        <dbReference type="ChEBI" id="CHEBI:29105"/>
    </cofactor>
</comment>
<evidence type="ECO:0000256" key="10">
    <source>
        <dbReference type="ARBA" id="ARBA00022968"/>
    </source>
</evidence>
<gene>
    <name evidence="20" type="ORF">WICMUC_004746</name>
</gene>
<evidence type="ECO:0000256" key="5">
    <source>
        <dbReference type="ARBA" id="ARBA00022448"/>
    </source>
</evidence>